<dbReference type="SUPFAM" id="SSF52540">
    <property type="entry name" value="P-loop containing nucleoside triphosphate hydrolases"/>
    <property type="match status" value="1"/>
</dbReference>
<protein>
    <recommendedName>
        <fullName evidence="8">Thymidylate kinase</fullName>
        <ecNumber evidence="8">2.7.4.9</ecNumber>
    </recommendedName>
    <alternativeName>
        <fullName evidence="8">dTMP kinase</fullName>
    </alternativeName>
</protein>
<evidence type="ECO:0000256" key="7">
    <source>
        <dbReference type="ARBA" id="ARBA00048743"/>
    </source>
</evidence>
<keyword evidence="3 8" id="KW-0545">Nucleotide biosynthesis</keyword>
<gene>
    <name evidence="8" type="primary">tmk</name>
    <name evidence="10" type="ORF">DB30_02390</name>
</gene>
<keyword evidence="6 8" id="KW-0067">ATP-binding</keyword>
<dbReference type="GO" id="GO:0005524">
    <property type="term" value="F:ATP binding"/>
    <property type="evidence" value="ECO:0007669"/>
    <property type="project" value="UniProtKB-UniRule"/>
</dbReference>
<dbReference type="HAMAP" id="MF_00165">
    <property type="entry name" value="Thymidylate_kinase"/>
    <property type="match status" value="1"/>
</dbReference>
<dbReference type="GO" id="GO:0006235">
    <property type="term" value="P:dTTP biosynthetic process"/>
    <property type="evidence" value="ECO:0007669"/>
    <property type="project" value="UniProtKB-UniRule"/>
</dbReference>
<sequence>MDDPTAAPAPRFLVFEGIDGSGTTTQQAIVAKRLRARGHRVHETREPSEGQIGELARALLAVVPGQPRTVNAAALALLFAADRLEHLTREVEPALARGEIVLCDRYVISSWVYQSLECDSAWVRTINTHARWPDLTFVFDLPAEVALARVAQRRATTGQVVERFDVPQTQRDLARGYAAILTDGLEGVERVDASLAIEAVTEAIVSRLIAAGL</sequence>
<evidence type="ECO:0000256" key="2">
    <source>
        <dbReference type="ARBA" id="ARBA00022679"/>
    </source>
</evidence>
<name>A0A0C1ZLX8_9BACT</name>
<dbReference type="InterPro" id="IPR039430">
    <property type="entry name" value="Thymidylate_kin-like_dom"/>
</dbReference>
<keyword evidence="4 8" id="KW-0547">Nucleotide-binding</keyword>
<proteinExistence type="inferred from homology"/>
<feature type="domain" description="Thymidylate kinase-like" evidence="9">
    <location>
        <begin position="15"/>
        <end position="204"/>
    </location>
</feature>
<comment type="caution">
    <text evidence="10">The sequence shown here is derived from an EMBL/GenBank/DDBJ whole genome shotgun (WGS) entry which is preliminary data.</text>
</comment>
<evidence type="ECO:0000313" key="10">
    <source>
        <dbReference type="EMBL" id="KIG11838.1"/>
    </source>
</evidence>
<dbReference type="Gene3D" id="3.40.50.300">
    <property type="entry name" value="P-loop containing nucleotide triphosphate hydrolases"/>
    <property type="match status" value="1"/>
</dbReference>
<dbReference type="InterPro" id="IPR018095">
    <property type="entry name" value="Thymidylate_kin_CS"/>
</dbReference>
<dbReference type="PANTHER" id="PTHR10344:SF4">
    <property type="entry name" value="UMP-CMP KINASE 2, MITOCHONDRIAL"/>
    <property type="match status" value="1"/>
</dbReference>
<dbReference type="GO" id="GO:0005829">
    <property type="term" value="C:cytosol"/>
    <property type="evidence" value="ECO:0007669"/>
    <property type="project" value="TreeGrafter"/>
</dbReference>
<evidence type="ECO:0000256" key="8">
    <source>
        <dbReference type="HAMAP-Rule" id="MF_00165"/>
    </source>
</evidence>
<dbReference type="GO" id="GO:0004798">
    <property type="term" value="F:dTMP kinase activity"/>
    <property type="evidence" value="ECO:0007669"/>
    <property type="project" value="UniProtKB-UniRule"/>
</dbReference>
<dbReference type="EMBL" id="JMCC02000173">
    <property type="protein sequence ID" value="KIG11838.1"/>
    <property type="molecule type" value="Genomic_DNA"/>
</dbReference>
<dbReference type="CDD" id="cd01672">
    <property type="entry name" value="TMPK"/>
    <property type="match status" value="1"/>
</dbReference>
<dbReference type="PROSITE" id="PS01331">
    <property type="entry name" value="THYMIDYLATE_KINASE"/>
    <property type="match status" value="1"/>
</dbReference>
<evidence type="ECO:0000256" key="5">
    <source>
        <dbReference type="ARBA" id="ARBA00022777"/>
    </source>
</evidence>
<comment type="caution">
    <text evidence="8">Lacks conserved residue(s) required for the propagation of feature annotation.</text>
</comment>
<keyword evidence="2 8" id="KW-0808">Transferase</keyword>
<dbReference type="Proteomes" id="UP000031599">
    <property type="component" value="Unassembled WGS sequence"/>
</dbReference>
<dbReference type="InterPro" id="IPR018094">
    <property type="entry name" value="Thymidylate_kinase"/>
</dbReference>
<evidence type="ECO:0000256" key="4">
    <source>
        <dbReference type="ARBA" id="ARBA00022741"/>
    </source>
</evidence>
<dbReference type="NCBIfam" id="TIGR00041">
    <property type="entry name" value="DTMP_kinase"/>
    <property type="match status" value="1"/>
</dbReference>
<evidence type="ECO:0000256" key="6">
    <source>
        <dbReference type="ARBA" id="ARBA00022840"/>
    </source>
</evidence>
<dbReference type="InterPro" id="IPR027417">
    <property type="entry name" value="P-loop_NTPase"/>
</dbReference>
<organism evidence="10 11">
    <name type="scientific">Enhygromyxa salina</name>
    <dbReference type="NCBI Taxonomy" id="215803"/>
    <lineage>
        <taxon>Bacteria</taxon>
        <taxon>Pseudomonadati</taxon>
        <taxon>Myxococcota</taxon>
        <taxon>Polyangia</taxon>
        <taxon>Nannocystales</taxon>
        <taxon>Nannocystaceae</taxon>
        <taxon>Enhygromyxa</taxon>
    </lineage>
</organism>
<comment type="catalytic activity">
    <reaction evidence="7 8">
        <text>dTMP + ATP = dTDP + ADP</text>
        <dbReference type="Rhea" id="RHEA:13517"/>
        <dbReference type="ChEBI" id="CHEBI:30616"/>
        <dbReference type="ChEBI" id="CHEBI:58369"/>
        <dbReference type="ChEBI" id="CHEBI:63528"/>
        <dbReference type="ChEBI" id="CHEBI:456216"/>
        <dbReference type="EC" id="2.7.4.9"/>
    </reaction>
</comment>
<dbReference type="Pfam" id="PF02223">
    <property type="entry name" value="Thymidylate_kin"/>
    <property type="match status" value="1"/>
</dbReference>
<accession>A0A0C1ZLX8</accession>
<reference evidence="10 11" key="1">
    <citation type="submission" date="2014-12" db="EMBL/GenBank/DDBJ databases">
        <title>Genome assembly of Enhygromyxa salina DSM 15201.</title>
        <authorList>
            <person name="Sharma G."/>
            <person name="Subramanian S."/>
        </authorList>
    </citation>
    <scope>NUCLEOTIDE SEQUENCE [LARGE SCALE GENOMIC DNA]</scope>
    <source>
        <strain evidence="10 11">DSM 15201</strain>
    </source>
</reference>
<evidence type="ECO:0000259" key="9">
    <source>
        <dbReference type="Pfam" id="PF02223"/>
    </source>
</evidence>
<evidence type="ECO:0000256" key="1">
    <source>
        <dbReference type="ARBA" id="ARBA00009776"/>
    </source>
</evidence>
<evidence type="ECO:0000313" key="11">
    <source>
        <dbReference type="Proteomes" id="UP000031599"/>
    </source>
</evidence>
<comment type="function">
    <text evidence="8">Phosphorylation of dTMP to form dTDP in both de novo and salvage pathways of dTTP synthesis.</text>
</comment>
<dbReference type="AlphaFoldDB" id="A0A0C1ZLX8"/>
<dbReference type="EC" id="2.7.4.9" evidence="8"/>
<keyword evidence="5 8" id="KW-0418">Kinase</keyword>
<dbReference type="GO" id="GO:0006227">
    <property type="term" value="P:dUDP biosynthetic process"/>
    <property type="evidence" value="ECO:0007669"/>
    <property type="project" value="TreeGrafter"/>
</dbReference>
<evidence type="ECO:0000256" key="3">
    <source>
        <dbReference type="ARBA" id="ARBA00022727"/>
    </source>
</evidence>
<comment type="similarity">
    <text evidence="1 8">Belongs to the thymidylate kinase family.</text>
</comment>
<dbReference type="PANTHER" id="PTHR10344">
    <property type="entry name" value="THYMIDYLATE KINASE"/>
    <property type="match status" value="1"/>
</dbReference>
<dbReference type="GO" id="GO:0006233">
    <property type="term" value="P:dTDP biosynthetic process"/>
    <property type="evidence" value="ECO:0007669"/>
    <property type="project" value="InterPro"/>
</dbReference>